<gene>
    <name evidence="1" type="ORF">BCL69_10436</name>
</gene>
<dbReference type="Proteomes" id="UP000324176">
    <property type="component" value="Unassembled WGS sequence"/>
</dbReference>
<reference evidence="1 2" key="1">
    <citation type="submission" date="2019-07" db="EMBL/GenBank/DDBJ databases">
        <title>Active sludge and wastewater microbial communities from Klosterneuburg, Austria.</title>
        <authorList>
            <person name="Wagner M."/>
        </authorList>
    </citation>
    <scope>NUCLEOTIDE SEQUENCE [LARGE SCALE GENOMIC DNA]</scope>
    <source>
        <strain evidence="1 2">Nm2</strain>
    </source>
</reference>
<sequence length="49" mass="5865">MALPYHLQNRFYNLYVQRFGLITVLKMKAVQIDVAPLIKKRTTKEKKEE</sequence>
<proteinExistence type="predicted"/>
<evidence type="ECO:0000313" key="2">
    <source>
        <dbReference type="Proteomes" id="UP000324176"/>
    </source>
</evidence>
<name>A0A5D3Y9V9_9PROT</name>
<comment type="caution">
    <text evidence="1">The sequence shown here is derived from an EMBL/GenBank/DDBJ whole genome shotgun (WGS) entry which is preliminary data.</text>
</comment>
<organism evidence="1 2">
    <name type="scientific">Nitrosomonas communis</name>
    <dbReference type="NCBI Taxonomy" id="44574"/>
    <lineage>
        <taxon>Bacteria</taxon>
        <taxon>Pseudomonadati</taxon>
        <taxon>Pseudomonadota</taxon>
        <taxon>Betaproteobacteria</taxon>
        <taxon>Nitrosomonadales</taxon>
        <taxon>Nitrosomonadaceae</taxon>
        <taxon>Nitrosomonas</taxon>
    </lineage>
</organism>
<dbReference type="EMBL" id="VNHT01000043">
    <property type="protein sequence ID" value="TYP82945.1"/>
    <property type="molecule type" value="Genomic_DNA"/>
</dbReference>
<accession>A0A5D3Y9V9</accession>
<evidence type="ECO:0000313" key="1">
    <source>
        <dbReference type="EMBL" id="TYP82945.1"/>
    </source>
</evidence>
<protein>
    <submittedName>
        <fullName evidence="1">Uncharacterized protein</fullName>
    </submittedName>
</protein>
<dbReference type="AlphaFoldDB" id="A0A5D3Y9V9"/>